<comment type="similarity">
    <text evidence="4">Belongs to the flavoredoxin family.</text>
</comment>
<keyword evidence="3" id="KW-0288">FMN</keyword>
<dbReference type="Gene3D" id="2.30.110.10">
    <property type="entry name" value="Electron Transport, Fmn-binding Protein, Chain A"/>
    <property type="match status" value="1"/>
</dbReference>
<dbReference type="PATRIC" id="fig|1117108.3.peg.686"/>
<evidence type="ECO:0000313" key="5">
    <source>
        <dbReference type="EMBL" id="EPY08714.1"/>
    </source>
</evidence>
<dbReference type="PANTHER" id="PTHR33798:SF5">
    <property type="entry name" value="FLAVIN REDUCTASE LIKE DOMAIN-CONTAINING PROTEIN"/>
    <property type="match status" value="1"/>
</dbReference>
<dbReference type="Proteomes" id="UP000015344">
    <property type="component" value="Unassembled WGS sequence"/>
</dbReference>
<organism evidence="5 6">
    <name type="scientific">Paenibacillus alvei TS-15</name>
    <dbReference type="NCBI Taxonomy" id="1117108"/>
    <lineage>
        <taxon>Bacteria</taxon>
        <taxon>Bacillati</taxon>
        <taxon>Bacillota</taxon>
        <taxon>Bacilli</taxon>
        <taxon>Bacillales</taxon>
        <taxon>Paenibacillaceae</taxon>
        <taxon>Paenibacillus</taxon>
    </lineage>
</organism>
<dbReference type="AlphaFoldDB" id="S9SVM4"/>
<accession>S9SVM4</accession>
<keyword evidence="2" id="KW-0285">Flavoprotein</keyword>
<gene>
    <name evidence="5" type="ORF">PAALTS15_03312</name>
</gene>
<evidence type="ECO:0000313" key="6">
    <source>
        <dbReference type="Proteomes" id="UP000015344"/>
    </source>
</evidence>
<evidence type="ECO:0000256" key="2">
    <source>
        <dbReference type="ARBA" id="ARBA00022630"/>
    </source>
</evidence>
<comment type="cofactor">
    <cofactor evidence="1">
        <name>FMN</name>
        <dbReference type="ChEBI" id="CHEBI:58210"/>
    </cofactor>
</comment>
<reference evidence="5 6" key="1">
    <citation type="submission" date="2013-05" db="EMBL/GenBank/DDBJ databases">
        <authorList>
            <person name="Strain E.A."/>
            <person name="Brown E."/>
            <person name="Allard M.W."/>
            <person name="Luo Y.L."/>
        </authorList>
    </citation>
    <scope>NUCLEOTIDE SEQUENCE [LARGE SCALE GENOMIC DNA]</scope>
    <source>
        <strain evidence="5 6">TS-15</strain>
    </source>
</reference>
<sequence>MVSKPLGEAMQRSSANVGPLQNEFELAGVTPKHCKCVNVPAVLEASIAFELKLDRIIPVSGDQLVLGIIEHVQMEPASYAGNYKQAVDKWKPLASLAGDYAGLTSTFSLINATDKSI</sequence>
<evidence type="ECO:0000256" key="1">
    <source>
        <dbReference type="ARBA" id="ARBA00001917"/>
    </source>
</evidence>
<name>S9SVM4_PAEAL</name>
<dbReference type="SUPFAM" id="SSF50475">
    <property type="entry name" value="FMN-binding split barrel"/>
    <property type="match status" value="1"/>
</dbReference>
<dbReference type="InterPro" id="IPR012349">
    <property type="entry name" value="Split_barrel_FMN-bd"/>
</dbReference>
<dbReference type="RefSeq" id="WP_021258221.1">
    <property type="nucleotide sequence ID" value="NZ_ATMT01000011.1"/>
</dbReference>
<protein>
    <submittedName>
        <fullName evidence="5">Protein of dim6/ntab family</fullName>
    </submittedName>
</protein>
<evidence type="ECO:0000256" key="4">
    <source>
        <dbReference type="ARBA" id="ARBA00038054"/>
    </source>
</evidence>
<proteinExistence type="inferred from homology"/>
<comment type="caution">
    <text evidence="5">The sequence shown here is derived from an EMBL/GenBank/DDBJ whole genome shotgun (WGS) entry which is preliminary data.</text>
</comment>
<dbReference type="eggNOG" id="COG1853">
    <property type="taxonomic scope" value="Bacteria"/>
</dbReference>
<dbReference type="EMBL" id="ATMT01000011">
    <property type="protein sequence ID" value="EPY08714.1"/>
    <property type="molecule type" value="Genomic_DNA"/>
</dbReference>
<dbReference type="PANTHER" id="PTHR33798">
    <property type="entry name" value="FLAVOPROTEIN OXYGENASE"/>
    <property type="match status" value="1"/>
</dbReference>
<evidence type="ECO:0000256" key="3">
    <source>
        <dbReference type="ARBA" id="ARBA00022643"/>
    </source>
</evidence>